<keyword evidence="4" id="KW-1185">Reference proteome</keyword>
<feature type="transmembrane region" description="Helical" evidence="2">
    <location>
        <begin position="229"/>
        <end position="250"/>
    </location>
</feature>
<dbReference type="AlphaFoldDB" id="T1KHB4"/>
<keyword evidence="2" id="KW-0812">Transmembrane</keyword>
<evidence type="ECO:0000256" key="2">
    <source>
        <dbReference type="SAM" id="Phobius"/>
    </source>
</evidence>
<dbReference type="Proteomes" id="UP000015104">
    <property type="component" value="Unassembled WGS sequence"/>
</dbReference>
<evidence type="ECO:0000313" key="3">
    <source>
        <dbReference type="EnsemblMetazoa" id="tetur11g03790.1"/>
    </source>
</evidence>
<organism evidence="3 4">
    <name type="scientific">Tetranychus urticae</name>
    <name type="common">Two-spotted spider mite</name>
    <dbReference type="NCBI Taxonomy" id="32264"/>
    <lineage>
        <taxon>Eukaryota</taxon>
        <taxon>Metazoa</taxon>
        <taxon>Ecdysozoa</taxon>
        <taxon>Arthropoda</taxon>
        <taxon>Chelicerata</taxon>
        <taxon>Arachnida</taxon>
        <taxon>Acari</taxon>
        <taxon>Acariformes</taxon>
        <taxon>Trombidiformes</taxon>
        <taxon>Prostigmata</taxon>
        <taxon>Eleutherengona</taxon>
        <taxon>Raphignathae</taxon>
        <taxon>Tetranychoidea</taxon>
        <taxon>Tetranychidae</taxon>
        <taxon>Tetranychus</taxon>
    </lineage>
</organism>
<feature type="region of interest" description="Disordered" evidence="1">
    <location>
        <begin position="1"/>
        <end position="27"/>
    </location>
</feature>
<protein>
    <submittedName>
        <fullName evidence="3">Uncharacterized protein</fullName>
    </submittedName>
</protein>
<dbReference type="HOGENOM" id="CLU_907121_0_0_1"/>
<keyword evidence="2" id="KW-0472">Membrane</keyword>
<dbReference type="EMBL" id="CAEY01000074">
    <property type="status" value="NOT_ANNOTATED_CDS"/>
    <property type="molecule type" value="Genomic_DNA"/>
</dbReference>
<evidence type="ECO:0000256" key="1">
    <source>
        <dbReference type="SAM" id="MobiDB-lite"/>
    </source>
</evidence>
<proteinExistence type="predicted"/>
<name>T1KHB4_TETUR</name>
<keyword evidence="2" id="KW-1133">Transmembrane helix</keyword>
<feature type="transmembrane region" description="Helical" evidence="2">
    <location>
        <begin position="161"/>
        <end position="184"/>
    </location>
</feature>
<sequence length="307" mass="33246">MDKHVNSSNTCSHSLPNLDSANTVNSTKPSTVMVTYPISEEPGISNLAFDSNEDLTVEVDHSPISDTEYLCHPGSSSTTPTTVTPGLGSHHQITTTDNQCAHHSVGTLVNGNAGVNRESNLGSHLYSTQSCDFDVVPVFSLTGAKSVYPNENRRISQTTRIVISTSLISFGITIMIVGILVYTVRDIEIGFNPGKFNHSGSITNTYEAYLVHQTVDSILSDERRYNASVGSMFMSFGGLSVIIGISLLLAPAIKKRQPPVTSLRSSADGKKQNASSIVYFNKDDLNASQMSVEKIDLDHHGSKREFF</sequence>
<evidence type="ECO:0000313" key="4">
    <source>
        <dbReference type="Proteomes" id="UP000015104"/>
    </source>
</evidence>
<reference evidence="4" key="1">
    <citation type="submission" date="2011-08" db="EMBL/GenBank/DDBJ databases">
        <authorList>
            <person name="Rombauts S."/>
        </authorList>
    </citation>
    <scope>NUCLEOTIDE SEQUENCE</scope>
    <source>
        <strain evidence="4">London</strain>
    </source>
</reference>
<accession>T1KHB4</accession>
<dbReference type="EnsemblMetazoa" id="tetur11g03790.1">
    <property type="protein sequence ID" value="tetur11g03790.1"/>
    <property type="gene ID" value="tetur11g03790"/>
</dbReference>
<reference evidence="3" key="2">
    <citation type="submission" date="2015-06" db="UniProtKB">
        <authorList>
            <consortium name="EnsemblMetazoa"/>
        </authorList>
    </citation>
    <scope>IDENTIFICATION</scope>
</reference>